<comment type="caution">
    <text evidence="3">The sequence shown here is derived from an EMBL/GenBank/DDBJ whole genome shotgun (WGS) entry which is preliminary data.</text>
</comment>
<evidence type="ECO:0000256" key="1">
    <source>
        <dbReference type="SAM" id="MobiDB-lite"/>
    </source>
</evidence>
<evidence type="ECO:0000313" key="3">
    <source>
        <dbReference type="EMBL" id="OUC03929.1"/>
    </source>
</evidence>
<dbReference type="EMBL" id="MOOV01000009">
    <property type="protein sequence ID" value="OUC03929.1"/>
    <property type="molecule type" value="Genomic_DNA"/>
</dbReference>
<proteinExistence type="predicted"/>
<sequence>MTHVKSVGFEKHFGKNKPISAIKDHIKYIEAEKEHHRNTPHLFTEQKNEIQRQTFLKKIREQPKQGVVAHKLVFTLSEDEHQKYGSDLKAWTRQILNRFEIKTNQKLDWVAAIHDDEGHPHVHVVIRGYNEGGRQVGLYPKHLKELQTYAQEEITRTREREPELTVQQELERHLNVLAQELERPSLSIEPNIPKQMQRQQERSYEGPSL</sequence>
<gene>
    <name evidence="3" type="ORF">BK784_00815</name>
</gene>
<organism evidence="3 4">
    <name type="scientific">Bacillus thuringiensis subsp. medellin</name>
    <dbReference type="NCBI Taxonomy" id="79672"/>
    <lineage>
        <taxon>Bacteria</taxon>
        <taxon>Bacillati</taxon>
        <taxon>Bacillota</taxon>
        <taxon>Bacilli</taxon>
        <taxon>Bacillales</taxon>
        <taxon>Bacillaceae</taxon>
        <taxon>Bacillus</taxon>
        <taxon>Bacillus cereus group</taxon>
    </lineage>
</organism>
<dbReference type="Pfam" id="PF03432">
    <property type="entry name" value="Relaxase"/>
    <property type="match status" value="1"/>
</dbReference>
<dbReference type="AlphaFoldDB" id="A0A9X6RJ95"/>
<accession>A0A9X6RJ95</accession>
<protein>
    <recommendedName>
        <fullName evidence="2">MobA/VirD2-like nuclease domain-containing protein</fullName>
    </recommendedName>
</protein>
<reference evidence="3 4" key="1">
    <citation type="submission" date="2016-10" db="EMBL/GenBank/DDBJ databases">
        <title>Comparative genomics of Bacillus thuringiensis reveals a path to pathogens against multiple invertebrate hosts.</title>
        <authorList>
            <person name="Zheng J."/>
            <person name="Gao Q."/>
            <person name="Liu H."/>
            <person name="Peng D."/>
            <person name="Ruan L."/>
            <person name="Sun M."/>
        </authorList>
    </citation>
    <scope>NUCLEOTIDE SEQUENCE [LARGE SCALE GENOMIC DNA]</scope>
    <source>
        <strain evidence="3">T30001</strain>
    </source>
</reference>
<name>A0A9X6RJ95_BACTV</name>
<evidence type="ECO:0000313" key="4">
    <source>
        <dbReference type="Proteomes" id="UP000195160"/>
    </source>
</evidence>
<feature type="compositionally biased region" description="Basic and acidic residues" evidence="1">
    <location>
        <begin position="199"/>
        <end position="209"/>
    </location>
</feature>
<feature type="region of interest" description="Disordered" evidence="1">
    <location>
        <begin position="185"/>
        <end position="209"/>
    </location>
</feature>
<feature type="domain" description="MobA/VirD2-like nuclease" evidence="2">
    <location>
        <begin position="43"/>
        <end position="152"/>
    </location>
</feature>
<evidence type="ECO:0000259" key="2">
    <source>
        <dbReference type="Pfam" id="PF03432"/>
    </source>
</evidence>
<dbReference type="RefSeq" id="WP_088065414.1">
    <property type="nucleotide sequence ID" value="NZ_MOOV01000009.1"/>
</dbReference>
<dbReference type="InterPro" id="IPR005094">
    <property type="entry name" value="Endonuclease_MobA/VirD2"/>
</dbReference>
<dbReference type="Proteomes" id="UP000195160">
    <property type="component" value="Unassembled WGS sequence"/>
</dbReference>
<dbReference type="Gene3D" id="3.30.930.30">
    <property type="match status" value="1"/>
</dbReference>